<dbReference type="AlphaFoldDB" id="A0A2G2ZFV4"/>
<dbReference type="STRING" id="4072.A0A2G2ZFV4"/>
<feature type="region of interest" description="Disordered" evidence="1">
    <location>
        <begin position="1"/>
        <end position="23"/>
    </location>
</feature>
<evidence type="ECO:0000256" key="1">
    <source>
        <dbReference type="SAM" id="MobiDB-lite"/>
    </source>
</evidence>
<dbReference type="EMBL" id="AYRZ02000005">
    <property type="protein sequence ID" value="PHT80882.1"/>
    <property type="molecule type" value="Genomic_DNA"/>
</dbReference>
<gene>
    <name evidence="2" type="ORF">T459_13897</name>
</gene>
<name>A0A2G2ZFV4_CAPAN</name>
<organism evidence="2 3">
    <name type="scientific">Capsicum annuum</name>
    <name type="common">Capsicum pepper</name>
    <dbReference type="NCBI Taxonomy" id="4072"/>
    <lineage>
        <taxon>Eukaryota</taxon>
        <taxon>Viridiplantae</taxon>
        <taxon>Streptophyta</taxon>
        <taxon>Embryophyta</taxon>
        <taxon>Tracheophyta</taxon>
        <taxon>Spermatophyta</taxon>
        <taxon>Magnoliopsida</taxon>
        <taxon>eudicotyledons</taxon>
        <taxon>Gunneridae</taxon>
        <taxon>Pentapetalae</taxon>
        <taxon>asterids</taxon>
        <taxon>lamiids</taxon>
        <taxon>Solanales</taxon>
        <taxon>Solanaceae</taxon>
        <taxon>Solanoideae</taxon>
        <taxon>Capsiceae</taxon>
        <taxon>Capsicum</taxon>
    </lineage>
</organism>
<accession>A0A2G2ZFV4</accession>
<proteinExistence type="predicted"/>
<reference evidence="2 3" key="1">
    <citation type="journal article" date="2014" name="Nat. Genet.">
        <title>Genome sequence of the hot pepper provides insights into the evolution of pungency in Capsicum species.</title>
        <authorList>
            <person name="Kim S."/>
            <person name="Park M."/>
            <person name="Yeom S.I."/>
            <person name="Kim Y.M."/>
            <person name="Lee J.M."/>
            <person name="Lee H.A."/>
            <person name="Seo E."/>
            <person name="Choi J."/>
            <person name="Cheong K."/>
            <person name="Kim K.T."/>
            <person name="Jung K."/>
            <person name="Lee G.W."/>
            <person name="Oh S.K."/>
            <person name="Bae C."/>
            <person name="Kim S.B."/>
            <person name="Lee H.Y."/>
            <person name="Kim S.Y."/>
            <person name="Kim M.S."/>
            <person name="Kang B.C."/>
            <person name="Jo Y.D."/>
            <person name="Yang H.B."/>
            <person name="Jeong H.J."/>
            <person name="Kang W.H."/>
            <person name="Kwon J.K."/>
            <person name="Shin C."/>
            <person name="Lim J.Y."/>
            <person name="Park J.H."/>
            <person name="Huh J.H."/>
            <person name="Kim J.S."/>
            <person name="Kim B.D."/>
            <person name="Cohen O."/>
            <person name="Paran I."/>
            <person name="Suh M.C."/>
            <person name="Lee S.B."/>
            <person name="Kim Y.K."/>
            <person name="Shin Y."/>
            <person name="Noh S.J."/>
            <person name="Park J."/>
            <person name="Seo Y.S."/>
            <person name="Kwon S.Y."/>
            <person name="Kim H.A."/>
            <person name="Park J.M."/>
            <person name="Kim H.J."/>
            <person name="Choi S.B."/>
            <person name="Bosland P.W."/>
            <person name="Reeves G."/>
            <person name="Jo S.H."/>
            <person name="Lee B.W."/>
            <person name="Cho H.T."/>
            <person name="Choi H.S."/>
            <person name="Lee M.S."/>
            <person name="Yu Y."/>
            <person name="Do Choi Y."/>
            <person name="Park B.S."/>
            <person name="van Deynze A."/>
            <person name="Ashrafi H."/>
            <person name="Hill T."/>
            <person name="Kim W.T."/>
            <person name="Pai H.S."/>
            <person name="Ahn H.K."/>
            <person name="Yeam I."/>
            <person name="Giovannoni J.J."/>
            <person name="Rose J.K."/>
            <person name="Sorensen I."/>
            <person name="Lee S.J."/>
            <person name="Kim R.W."/>
            <person name="Choi I.Y."/>
            <person name="Choi B.S."/>
            <person name="Lim J.S."/>
            <person name="Lee Y.H."/>
            <person name="Choi D."/>
        </authorList>
    </citation>
    <scope>NUCLEOTIDE SEQUENCE [LARGE SCALE GENOMIC DNA]</scope>
    <source>
        <strain evidence="3">cv. CM334</strain>
    </source>
</reference>
<evidence type="ECO:0000313" key="2">
    <source>
        <dbReference type="EMBL" id="PHT80882.1"/>
    </source>
</evidence>
<protein>
    <submittedName>
        <fullName evidence="2">Uncharacterized protein</fullName>
    </submittedName>
</protein>
<feature type="compositionally biased region" description="Gly residues" evidence="1">
    <location>
        <begin position="1"/>
        <end position="15"/>
    </location>
</feature>
<dbReference type="Gramene" id="PHT80882">
    <property type="protein sequence ID" value="PHT80882"/>
    <property type="gene ID" value="T459_13897"/>
</dbReference>
<reference evidence="2 3" key="2">
    <citation type="journal article" date="2017" name="Genome Biol.">
        <title>New reference genome sequences of hot pepper reveal the massive evolution of plant disease-resistance genes by retroduplication.</title>
        <authorList>
            <person name="Kim S."/>
            <person name="Park J."/>
            <person name="Yeom S.I."/>
            <person name="Kim Y.M."/>
            <person name="Seo E."/>
            <person name="Kim K.T."/>
            <person name="Kim M.S."/>
            <person name="Lee J.M."/>
            <person name="Cheong K."/>
            <person name="Shin H.S."/>
            <person name="Kim S.B."/>
            <person name="Han K."/>
            <person name="Lee J."/>
            <person name="Park M."/>
            <person name="Lee H.A."/>
            <person name="Lee H.Y."/>
            <person name="Lee Y."/>
            <person name="Oh S."/>
            <person name="Lee J.H."/>
            <person name="Choi E."/>
            <person name="Choi E."/>
            <person name="Lee S.E."/>
            <person name="Jeon J."/>
            <person name="Kim H."/>
            <person name="Choi G."/>
            <person name="Song H."/>
            <person name="Lee J."/>
            <person name="Lee S.C."/>
            <person name="Kwon J.K."/>
            <person name="Lee H.Y."/>
            <person name="Koo N."/>
            <person name="Hong Y."/>
            <person name="Kim R.W."/>
            <person name="Kang W.H."/>
            <person name="Huh J.H."/>
            <person name="Kang B.C."/>
            <person name="Yang T.J."/>
            <person name="Lee Y.H."/>
            <person name="Bennetzen J.L."/>
            <person name="Choi D."/>
        </authorList>
    </citation>
    <scope>NUCLEOTIDE SEQUENCE [LARGE SCALE GENOMIC DNA]</scope>
    <source>
        <strain evidence="3">cv. CM334</strain>
    </source>
</reference>
<keyword evidence="3" id="KW-1185">Reference proteome</keyword>
<sequence length="211" mass="22509">MMGGMGGMMGGTGGDMGDDLDDSDNEVETVEMAELSQILVAPDVSGCAQFRPLEFYSTISDLQIWGPPNLDSLVNAMKIFVPHVVMKNKNIIPQSGSALVPSLHAEELRADGKFKAVRGKLTLGKAEACGIKDKRRLGQLQKGFSVKSDFLDIEVHPNDLRAGLSLLTVVCQVQGSNQPFSEAGVGLPRLSLPDTHGVGMNRVDPFSGPSK</sequence>
<evidence type="ECO:0000313" key="3">
    <source>
        <dbReference type="Proteomes" id="UP000222542"/>
    </source>
</evidence>
<dbReference type="Proteomes" id="UP000222542">
    <property type="component" value="Unassembled WGS sequence"/>
</dbReference>
<comment type="caution">
    <text evidence="2">The sequence shown here is derived from an EMBL/GenBank/DDBJ whole genome shotgun (WGS) entry which is preliminary data.</text>
</comment>